<protein>
    <recommendedName>
        <fullName evidence="1">At1g61320/AtMIF1 LRR domain-containing protein</fullName>
    </recommendedName>
</protein>
<sequence length="525" mass="60820">MEKRLRSGPGLEDIPELFHCIQMRLSIKEAARTSVLSKSWLHAWSTIPTLRFREAYMSVVSKELEREMFMLVDRTLVRYLRDDIPVKSIDVIIDIENQESASFAENWIRPMAIKSCLQELSLGIRRSSASLTLPDEILSGKNLIKMSVSSSMIDSVWMTSHPVINCLSLRELDLQYVHISEQVLNDILSTCSLLVKIQLFSCTGFKTIKVKNLHCLRELRIVSEYVLAMNTVLEISDVPNIRSFTFIAKPLPFDLDSLVSVTKLSLGHMIVDDAFVNIIQSKFPFLESLTLDLEFWKLECFNFTCVTIKQLSIELDQFIKPVNIKVYAPNLIFFHFGGFTMPSLLFQATILEEMDLNLFLMRPLIIDESFFLKMREALTFSRKCNIQIQITKFDDIIPSDINLDDLTRRVPFPAINVPQLTFRTFREDKGLGERLPFFDALFTICHPKQVVAVGDSNSKHNYFSQLMVREVVEKKTRKGYCRDYLQLVEIRRHGDEKWETLTNSWRSFPEGMAHVPSLEFKLNWR</sequence>
<organism evidence="2 3">
    <name type="scientific">Lactuca virosa</name>
    <dbReference type="NCBI Taxonomy" id="75947"/>
    <lineage>
        <taxon>Eukaryota</taxon>
        <taxon>Viridiplantae</taxon>
        <taxon>Streptophyta</taxon>
        <taxon>Embryophyta</taxon>
        <taxon>Tracheophyta</taxon>
        <taxon>Spermatophyta</taxon>
        <taxon>Magnoliopsida</taxon>
        <taxon>eudicotyledons</taxon>
        <taxon>Gunneridae</taxon>
        <taxon>Pentapetalae</taxon>
        <taxon>asterids</taxon>
        <taxon>campanulids</taxon>
        <taxon>Asterales</taxon>
        <taxon>Asteraceae</taxon>
        <taxon>Cichorioideae</taxon>
        <taxon>Cichorieae</taxon>
        <taxon>Lactucinae</taxon>
        <taxon>Lactuca</taxon>
    </lineage>
</organism>
<gene>
    <name evidence="2" type="ORF">LVIROSA_LOCUS10530</name>
</gene>
<evidence type="ECO:0000313" key="2">
    <source>
        <dbReference type="EMBL" id="CAH1423242.1"/>
    </source>
</evidence>
<name>A0AAU9MBX8_9ASTR</name>
<dbReference type="EMBL" id="CAKMRJ010001112">
    <property type="protein sequence ID" value="CAH1423242.1"/>
    <property type="molecule type" value="Genomic_DNA"/>
</dbReference>
<evidence type="ECO:0000259" key="1">
    <source>
        <dbReference type="Pfam" id="PF23622"/>
    </source>
</evidence>
<feature type="domain" description="At1g61320/AtMIF1 LRR" evidence="1">
    <location>
        <begin position="87"/>
        <end position="357"/>
    </location>
</feature>
<dbReference type="InterPro" id="IPR032675">
    <property type="entry name" value="LRR_dom_sf"/>
</dbReference>
<keyword evidence="3" id="KW-1185">Reference proteome</keyword>
<accession>A0AAU9MBX8</accession>
<proteinExistence type="predicted"/>
<evidence type="ECO:0000313" key="3">
    <source>
        <dbReference type="Proteomes" id="UP001157418"/>
    </source>
</evidence>
<dbReference type="AlphaFoldDB" id="A0AAU9MBX8"/>
<dbReference type="Proteomes" id="UP001157418">
    <property type="component" value="Unassembled WGS sequence"/>
</dbReference>
<dbReference type="PANTHER" id="PTHR34145">
    <property type="entry name" value="OS02G0105600 PROTEIN"/>
    <property type="match status" value="1"/>
</dbReference>
<comment type="caution">
    <text evidence="2">The sequence shown here is derived from an EMBL/GenBank/DDBJ whole genome shotgun (WGS) entry which is preliminary data.</text>
</comment>
<dbReference type="SUPFAM" id="SSF52047">
    <property type="entry name" value="RNI-like"/>
    <property type="match status" value="1"/>
</dbReference>
<dbReference type="Pfam" id="PF23622">
    <property type="entry name" value="LRR_At1g61320_AtMIF1"/>
    <property type="match status" value="1"/>
</dbReference>
<reference evidence="2 3" key="1">
    <citation type="submission" date="2022-01" db="EMBL/GenBank/DDBJ databases">
        <authorList>
            <person name="Xiong W."/>
            <person name="Schranz E."/>
        </authorList>
    </citation>
    <scope>NUCLEOTIDE SEQUENCE [LARGE SCALE GENOMIC DNA]</scope>
</reference>
<dbReference type="InterPro" id="IPR053772">
    <property type="entry name" value="At1g61320/At1g61330-like"/>
</dbReference>
<dbReference type="Gene3D" id="3.80.10.10">
    <property type="entry name" value="Ribonuclease Inhibitor"/>
    <property type="match status" value="1"/>
</dbReference>
<dbReference type="InterPro" id="IPR055357">
    <property type="entry name" value="LRR_At1g61320_AtMIF1"/>
</dbReference>